<keyword evidence="1" id="KW-0472">Membrane</keyword>
<dbReference type="AlphaFoldDB" id="F2KT44"/>
<evidence type="ECO:0000313" key="3">
    <source>
        <dbReference type="EMBL" id="AEA47074.1"/>
    </source>
</evidence>
<dbReference type="OrthoDB" id="313515at2157"/>
<feature type="transmembrane region" description="Helical" evidence="1">
    <location>
        <begin position="205"/>
        <end position="224"/>
    </location>
</feature>
<dbReference type="STRING" id="693661.Arcve_1064"/>
<accession>F2KT44</accession>
<feature type="transmembrane region" description="Helical" evidence="1">
    <location>
        <begin position="341"/>
        <end position="362"/>
    </location>
</feature>
<dbReference type="HOGENOM" id="CLU_021313_0_0_2"/>
<feature type="transmembrane region" description="Helical" evidence="1">
    <location>
        <begin position="257"/>
        <end position="280"/>
    </location>
</feature>
<dbReference type="InterPro" id="IPR019962">
    <property type="entry name" value="CHP03663"/>
</dbReference>
<evidence type="ECO:0000259" key="2">
    <source>
        <dbReference type="Pfam" id="PF13231"/>
    </source>
</evidence>
<evidence type="ECO:0000256" key="1">
    <source>
        <dbReference type="SAM" id="Phobius"/>
    </source>
</evidence>
<feature type="transmembrane region" description="Helical" evidence="1">
    <location>
        <begin position="101"/>
        <end position="118"/>
    </location>
</feature>
<reference evidence="3 4" key="1">
    <citation type="submission" date="2011-03" db="EMBL/GenBank/DDBJ databases">
        <title>The complete genome of Archaeoglobus veneficus SNP6.</title>
        <authorList>
            <consortium name="US DOE Joint Genome Institute (JGI-PGF)"/>
            <person name="Lucas S."/>
            <person name="Copeland A."/>
            <person name="Lapidus A."/>
            <person name="Bruce D."/>
            <person name="Goodwin L."/>
            <person name="Pitluck S."/>
            <person name="Kyrpides N."/>
            <person name="Mavromatis K."/>
            <person name="Pagani I."/>
            <person name="Ivanova N."/>
            <person name="Mikhailova N."/>
            <person name="Lu M."/>
            <person name="Detter J.C."/>
            <person name="Tapia R."/>
            <person name="Han C."/>
            <person name="Land M."/>
            <person name="Hauser L."/>
            <person name="Markowitz V."/>
            <person name="Cheng J.-F."/>
            <person name="Hugenholtz P."/>
            <person name="Woyke T."/>
            <person name="Wu D."/>
            <person name="Spring S."/>
            <person name="Brambilla E."/>
            <person name="Klenk H.-P."/>
            <person name="Eisen J.A."/>
        </authorList>
    </citation>
    <scope>NUCLEOTIDE SEQUENCE [LARGE SCALE GENOMIC DNA]</scope>
    <source>
        <strain>SNP6</strain>
    </source>
</reference>
<feature type="transmembrane region" description="Helical" evidence="1">
    <location>
        <begin position="167"/>
        <end position="184"/>
    </location>
</feature>
<dbReference type="eggNOG" id="arCOG00562">
    <property type="taxonomic scope" value="Archaea"/>
</dbReference>
<sequence length="467" mass="54446">MDRRAVAVILLICIATRFFALDTRPMDHDESVHAWIAYRLLTDHIYTYDPAFHGPFLYYASAFLFSIFGDSEFVGRLTPVIFSLIGVAFACLYWRWLGKNVYIFVFLLLFSPAILYYSRYMRNDIILVGSFIAAVYFYFRYSETLKERFAYLSTAFLAVMVCSKENAYIYLAILLSFALLYGLYTERGKYVFNKLFRWNFRKLRIVLLSFAIFALIFTFFYTSAFSDFSGLERGTAGAVEHWLEKHEQKDHYKPPGYYAKILLEYEFMATGLAIAGFYFFARRLKEKNVTKFELFVVYWALTALLAYHILAHKVPWLVVHLVTPLALLGSLYTRNTGGARIAIAIAAVATLVVAIHVTYVNYNDARSEDLIYIQVQPTAVELAEVIKEKFTSGERIIVYEPKNDYWPLPWYLRHYKIPYSSKWIPGYDYVVTSNRERTFVEEKGYSVIGKYEIRPGYFMVLMERSKG</sequence>
<feature type="transmembrane region" description="Helical" evidence="1">
    <location>
        <begin position="125"/>
        <end position="141"/>
    </location>
</feature>
<dbReference type="EMBL" id="CP002588">
    <property type="protein sequence ID" value="AEA47074.1"/>
    <property type="molecule type" value="Genomic_DNA"/>
</dbReference>
<protein>
    <recommendedName>
        <fullName evidence="2">Glycosyltransferase RgtA/B/C/D-like domain-containing protein</fullName>
    </recommendedName>
</protein>
<keyword evidence="1" id="KW-1133">Transmembrane helix</keyword>
<dbReference type="Proteomes" id="UP000008136">
    <property type="component" value="Chromosome"/>
</dbReference>
<dbReference type="NCBIfam" id="TIGR03663">
    <property type="entry name" value="flippase activity-associated protein Agl23"/>
    <property type="match status" value="1"/>
</dbReference>
<dbReference type="Pfam" id="PF13231">
    <property type="entry name" value="PMT_2"/>
    <property type="match status" value="1"/>
</dbReference>
<organism evidence="3 4">
    <name type="scientific">Archaeoglobus veneficus (strain DSM 11195 / SNP6)</name>
    <dbReference type="NCBI Taxonomy" id="693661"/>
    <lineage>
        <taxon>Archaea</taxon>
        <taxon>Methanobacteriati</taxon>
        <taxon>Methanobacteriota</taxon>
        <taxon>Archaeoglobi</taxon>
        <taxon>Archaeoglobales</taxon>
        <taxon>Archaeoglobaceae</taxon>
        <taxon>Archaeoglobus</taxon>
    </lineage>
</organism>
<feature type="transmembrane region" description="Helical" evidence="1">
    <location>
        <begin position="292"/>
        <end position="310"/>
    </location>
</feature>
<name>F2KT44_ARCVS</name>
<feature type="transmembrane region" description="Helical" evidence="1">
    <location>
        <begin position="77"/>
        <end position="95"/>
    </location>
</feature>
<evidence type="ECO:0000313" key="4">
    <source>
        <dbReference type="Proteomes" id="UP000008136"/>
    </source>
</evidence>
<proteinExistence type="predicted"/>
<feature type="transmembrane region" description="Helical" evidence="1">
    <location>
        <begin position="44"/>
        <end position="65"/>
    </location>
</feature>
<dbReference type="KEGG" id="ave:Arcve_1064"/>
<dbReference type="InterPro" id="IPR038731">
    <property type="entry name" value="RgtA/B/C-like"/>
</dbReference>
<keyword evidence="1" id="KW-0812">Transmembrane</keyword>
<dbReference type="RefSeq" id="WP_013683738.1">
    <property type="nucleotide sequence ID" value="NC_015320.1"/>
</dbReference>
<feature type="domain" description="Glycosyltransferase RgtA/B/C/D-like" evidence="2">
    <location>
        <begin position="53"/>
        <end position="181"/>
    </location>
</feature>
<dbReference type="PANTHER" id="PTHR41710">
    <property type="entry name" value="GLYCOSYL TRANSFERASE, FAMILY 39"/>
    <property type="match status" value="1"/>
</dbReference>
<dbReference type="PANTHER" id="PTHR41710:SF2">
    <property type="entry name" value="GLYCOSYL TRANSFERASE FAMILY 39_83 DOMAIN-CONTAINING PROTEIN"/>
    <property type="match status" value="1"/>
</dbReference>
<dbReference type="GeneID" id="10394177"/>
<keyword evidence="4" id="KW-1185">Reference proteome</keyword>
<gene>
    <name evidence="3" type="ordered locus">Arcve_1064</name>
</gene>